<sequence>MDKLTAYLLAISVYLTLPSSQSQSTQSGLWNPAQPPLVQPDQGMGPPAPISIKDRYEEEEETHMIQQKHHAHLGKDNKLGIFIAAAVGTMTLMGVVYCIYSQFYSKKLYTHTQLEDDTELILDFPESSSSYFAGYAAAMDGEKGTCQAGYGSISEPPSIINIPPHPQSPPSLAAPFPCPSRSHPPPLQTISARDLERSFV</sequence>
<keyword evidence="5" id="KW-1185">Reference proteome</keyword>
<dbReference type="AlphaFoldDB" id="A0A9D3QL96"/>
<evidence type="ECO:0000313" key="4">
    <source>
        <dbReference type="EMBL" id="KAG7492108.1"/>
    </source>
</evidence>
<feature type="transmembrane region" description="Helical" evidence="2">
    <location>
        <begin position="79"/>
        <end position="100"/>
    </location>
</feature>
<dbReference type="OrthoDB" id="8930022at2759"/>
<gene>
    <name evidence="4" type="ORF">MATL_G00010790</name>
</gene>
<evidence type="ECO:0000313" key="5">
    <source>
        <dbReference type="Proteomes" id="UP001046870"/>
    </source>
</evidence>
<keyword evidence="2" id="KW-0812">Transmembrane</keyword>
<dbReference type="Proteomes" id="UP001046870">
    <property type="component" value="Chromosome 1"/>
</dbReference>
<name>A0A9D3QL96_MEGAT</name>
<evidence type="ECO:0000256" key="2">
    <source>
        <dbReference type="SAM" id="Phobius"/>
    </source>
</evidence>
<reference evidence="4" key="1">
    <citation type="submission" date="2021-01" db="EMBL/GenBank/DDBJ databases">
        <authorList>
            <person name="Zahm M."/>
            <person name="Roques C."/>
            <person name="Cabau C."/>
            <person name="Klopp C."/>
            <person name="Donnadieu C."/>
            <person name="Jouanno E."/>
            <person name="Lampietro C."/>
            <person name="Louis A."/>
            <person name="Herpin A."/>
            <person name="Echchiki A."/>
            <person name="Berthelot C."/>
            <person name="Parey E."/>
            <person name="Roest-Crollius H."/>
            <person name="Braasch I."/>
            <person name="Postlethwait J."/>
            <person name="Bobe J."/>
            <person name="Montfort J."/>
            <person name="Bouchez O."/>
            <person name="Begum T."/>
            <person name="Mejri S."/>
            <person name="Adams A."/>
            <person name="Chen W.-J."/>
            <person name="Guiguen Y."/>
        </authorList>
    </citation>
    <scope>NUCLEOTIDE SEQUENCE</scope>
    <source>
        <strain evidence="4">YG-15Mar2019-1</strain>
        <tissue evidence="4">Brain</tissue>
    </source>
</reference>
<protein>
    <submittedName>
        <fullName evidence="4">Uncharacterized protein</fullName>
    </submittedName>
</protein>
<accession>A0A9D3QL96</accession>
<organism evidence="4 5">
    <name type="scientific">Megalops atlanticus</name>
    <name type="common">Tarpon</name>
    <name type="synonym">Clupea gigantea</name>
    <dbReference type="NCBI Taxonomy" id="7932"/>
    <lineage>
        <taxon>Eukaryota</taxon>
        <taxon>Metazoa</taxon>
        <taxon>Chordata</taxon>
        <taxon>Craniata</taxon>
        <taxon>Vertebrata</taxon>
        <taxon>Euteleostomi</taxon>
        <taxon>Actinopterygii</taxon>
        <taxon>Neopterygii</taxon>
        <taxon>Teleostei</taxon>
        <taxon>Elopiformes</taxon>
        <taxon>Megalopidae</taxon>
        <taxon>Megalops</taxon>
    </lineage>
</organism>
<keyword evidence="3" id="KW-0732">Signal</keyword>
<proteinExistence type="predicted"/>
<feature type="region of interest" description="Disordered" evidence="1">
    <location>
        <begin position="162"/>
        <end position="188"/>
    </location>
</feature>
<feature type="region of interest" description="Disordered" evidence="1">
    <location>
        <begin position="25"/>
        <end position="49"/>
    </location>
</feature>
<keyword evidence="2" id="KW-1133">Transmembrane helix</keyword>
<feature type="compositionally biased region" description="Pro residues" evidence="1">
    <location>
        <begin position="176"/>
        <end position="187"/>
    </location>
</feature>
<feature type="signal peptide" evidence="3">
    <location>
        <begin position="1"/>
        <end position="22"/>
    </location>
</feature>
<keyword evidence="2" id="KW-0472">Membrane</keyword>
<comment type="caution">
    <text evidence="4">The sequence shown here is derived from an EMBL/GenBank/DDBJ whole genome shotgun (WGS) entry which is preliminary data.</text>
</comment>
<evidence type="ECO:0000256" key="3">
    <source>
        <dbReference type="SAM" id="SignalP"/>
    </source>
</evidence>
<evidence type="ECO:0000256" key="1">
    <source>
        <dbReference type="SAM" id="MobiDB-lite"/>
    </source>
</evidence>
<dbReference type="EMBL" id="JAFDVH010000001">
    <property type="protein sequence ID" value="KAG7492108.1"/>
    <property type="molecule type" value="Genomic_DNA"/>
</dbReference>
<feature type="chain" id="PRO_5038393716" evidence="3">
    <location>
        <begin position="23"/>
        <end position="200"/>
    </location>
</feature>